<comment type="caution">
    <text evidence="3">The sequence shown here is derived from an EMBL/GenBank/DDBJ whole genome shotgun (WGS) entry which is preliminary data.</text>
</comment>
<keyword evidence="4" id="KW-1185">Reference proteome</keyword>
<feature type="chain" id="PRO_5041937805" description="Fungal calcium binding protein domain-containing protein" evidence="1">
    <location>
        <begin position="17"/>
        <end position="223"/>
    </location>
</feature>
<evidence type="ECO:0000256" key="1">
    <source>
        <dbReference type="SAM" id="SignalP"/>
    </source>
</evidence>
<feature type="domain" description="Fungal calcium binding protein" evidence="2">
    <location>
        <begin position="23"/>
        <end position="79"/>
    </location>
</feature>
<evidence type="ECO:0000259" key="2">
    <source>
        <dbReference type="Pfam" id="PF12192"/>
    </source>
</evidence>
<gene>
    <name evidence="3" type="ORF">DFH08DRAFT_1051637</name>
</gene>
<name>A0AAD7EB49_9AGAR</name>
<accession>A0AAD7EB49</accession>
<evidence type="ECO:0000313" key="4">
    <source>
        <dbReference type="Proteomes" id="UP001218218"/>
    </source>
</evidence>
<organism evidence="3 4">
    <name type="scientific">Mycena albidolilacea</name>
    <dbReference type="NCBI Taxonomy" id="1033008"/>
    <lineage>
        <taxon>Eukaryota</taxon>
        <taxon>Fungi</taxon>
        <taxon>Dikarya</taxon>
        <taxon>Basidiomycota</taxon>
        <taxon>Agaricomycotina</taxon>
        <taxon>Agaricomycetes</taxon>
        <taxon>Agaricomycetidae</taxon>
        <taxon>Agaricales</taxon>
        <taxon>Marasmiineae</taxon>
        <taxon>Mycenaceae</taxon>
        <taxon>Mycena</taxon>
    </lineage>
</organism>
<dbReference type="Gene3D" id="1.10.1740.120">
    <property type="match status" value="1"/>
</dbReference>
<dbReference type="Pfam" id="PF12192">
    <property type="entry name" value="CBP"/>
    <property type="match status" value="1"/>
</dbReference>
<evidence type="ECO:0000313" key="3">
    <source>
        <dbReference type="EMBL" id="KAJ7306996.1"/>
    </source>
</evidence>
<dbReference type="Proteomes" id="UP001218218">
    <property type="component" value="Unassembled WGS sequence"/>
</dbReference>
<proteinExistence type="predicted"/>
<dbReference type="AlphaFoldDB" id="A0AAD7EB49"/>
<protein>
    <recommendedName>
        <fullName evidence="2">Fungal calcium binding protein domain-containing protein</fullName>
    </recommendedName>
</protein>
<keyword evidence="1" id="KW-0732">Signal</keyword>
<reference evidence="3" key="1">
    <citation type="submission" date="2023-03" db="EMBL/GenBank/DDBJ databases">
        <title>Massive genome expansion in bonnet fungi (Mycena s.s.) driven by repeated elements and novel gene families across ecological guilds.</title>
        <authorList>
            <consortium name="Lawrence Berkeley National Laboratory"/>
            <person name="Harder C.B."/>
            <person name="Miyauchi S."/>
            <person name="Viragh M."/>
            <person name="Kuo A."/>
            <person name="Thoen E."/>
            <person name="Andreopoulos B."/>
            <person name="Lu D."/>
            <person name="Skrede I."/>
            <person name="Drula E."/>
            <person name="Henrissat B."/>
            <person name="Morin E."/>
            <person name="Kohler A."/>
            <person name="Barry K."/>
            <person name="LaButti K."/>
            <person name="Morin E."/>
            <person name="Salamov A."/>
            <person name="Lipzen A."/>
            <person name="Mereny Z."/>
            <person name="Hegedus B."/>
            <person name="Baldrian P."/>
            <person name="Stursova M."/>
            <person name="Weitz H."/>
            <person name="Taylor A."/>
            <person name="Grigoriev I.V."/>
            <person name="Nagy L.G."/>
            <person name="Martin F."/>
            <person name="Kauserud H."/>
        </authorList>
    </citation>
    <scope>NUCLEOTIDE SEQUENCE</scope>
    <source>
        <strain evidence="3">CBHHK002</strain>
    </source>
</reference>
<dbReference type="EMBL" id="JARIHO010000089">
    <property type="protein sequence ID" value="KAJ7306996.1"/>
    <property type="molecule type" value="Genomic_DNA"/>
</dbReference>
<sequence>MHFSIVALAIATSALAAPLSIRDDAAVCDVKTCVLDLAPSVVSCASAAAQLAADPASDAGCLIAAAKDVVDFPPSCAGCAAQLNITLPDTSDVVGSVESGLESAGSSVLGGIESLGSDIGGLFGRSFLSGLFGGKTTVASGSTPATVGALKVSFSDPTGPVAPARQTQALKALKKAVSTANQKKFPFCDVAFGATGNAATFRCFSAATKKIGQQGPAGALSVS</sequence>
<dbReference type="InterPro" id="IPR022013">
    <property type="entry name" value="CBP"/>
</dbReference>
<feature type="signal peptide" evidence="1">
    <location>
        <begin position="1"/>
        <end position="16"/>
    </location>
</feature>